<evidence type="ECO:0000313" key="1">
    <source>
        <dbReference type="EMBL" id="OEL29656.1"/>
    </source>
</evidence>
<name>A0A1E5VX22_9POAL</name>
<dbReference type="InterPro" id="IPR008480">
    <property type="entry name" value="DUF761_pln"/>
</dbReference>
<organism evidence="1 2">
    <name type="scientific">Dichanthelium oligosanthes</name>
    <dbReference type="NCBI Taxonomy" id="888268"/>
    <lineage>
        <taxon>Eukaryota</taxon>
        <taxon>Viridiplantae</taxon>
        <taxon>Streptophyta</taxon>
        <taxon>Embryophyta</taxon>
        <taxon>Tracheophyta</taxon>
        <taxon>Spermatophyta</taxon>
        <taxon>Magnoliopsida</taxon>
        <taxon>Liliopsida</taxon>
        <taxon>Poales</taxon>
        <taxon>Poaceae</taxon>
        <taxon>PACMAD clade</taxon>
        <taxon>Panicoideae</taxon>
        <taxon>Panicodae</taxon>
        <taxon>Paniceae</taxon>
        <taxon>Dichantheliinae</taxon>
        <taxon>Dichanthelium</taxon>
    </lineage>
</organism>
<dbReference type="Pfam" id="PF05553">
    <property type="entry name" value="DUF761"/>
    <property type="match status" value="1"/>
</dbReference>
<dbReference type="OrthoDB" id="696337at2759"/>
<comment type="caution">
    <text evidence="1">The sequence shown here is derived from an EMBL/GenBank/DDBJ whole genome shotgun (WGS) entry which is preliminary data.</text>
</comment>
<dbReference type="PANTHER" id="PTHR33265">
    <property type="entry name" value="AVR9/CF-9 RAPIDLY ELICITED PROTEIN-RELATED"/>
    <property type="match status" value="1"/>
</dbReference>
<reference evidence="1 2" key="1">
    <citation type="submission" date="2016-09" db="EMBL/GenBank/DDBJ databases">
        <title>The draft genome of Dichanthelium oligosanthes: A C3 panicoid grass species.</title>
        <authorList>
            <person name="Studer A.J."/>
            <person name="Schnable J.C."/>
            <person name="Brutnell T.P."/>
        </authorList>
    </citation>
    <scope>NUCLEOTIDE SEQUENCE [LARGE SCALE GENOMIC DNA]</scope>
    <source>
        <strain evidence="2">cv. Kellogg 1175</strain>
        <tissue evidence="1">Leaf</tissue>
    </source>
</reference>
<protein>
    <submittedName>
        <fullName evidence="1">Uncharacterized protein</fullName>
    </submittedName>
</protein>
<sequence>MLSVGSAVVAKCREFWEGLTGGGFAAVARRHADDYYFRGSYEFSCTATPINFLATNGRGQRRRRRLPPCVGSKQAQEMLACTAPGKRCSPERSPGGEANEIDGLAEEFIRRFYEQLRTQRVEELQVEQ</sequence>
<dbReference type="AlphaFoldDB" id="A0A1E5VX22"/>
<dbReference type="EMBL" id="LWDX02027133">
    <property type="protein sequence ID" value="OEL29656.1"/>
    <property type="molecule type" value="Genomic_DNA"/>
</dbReference>
<evidence type="ECO:0000313" key="2">
    <source>
        <dbReference type="Proteomes" id="UP000095767"/>
    </source>
</evidence>
<gene>
    <name evidence="1" type="ORF">BAE44_0009325</name>
</gene>
<keyword evidence="2" id="KW-1185">Reference proteome</keyword>
<proteinExistence type="predicted"/>
<dbReference type="Proteomes" id="UP000095767">
    <property type="component" value="Unassembled WGS sequence"/>
</dbReference>
<dbReference type="PANTHER" id="PTHR33265:SF23">
    <property type="entry name" value="OS02G0523100 PROTEIN"/>
    <property type="match status" value="1"/>
</dbReference>
<accession>A0A1E5VX22</accession>